<evidence type="ECO:0000313" key="3">
    <source>
        <dbReference type="Proteomes" id="UP000266016"/>
    </source>
</evidence>
<keyword evidence="1" id="KW-0472">Membrane</keyword>
<dbReference type="EMBL" id="QWVS01000009">
    <property type="protein sequence ID" value="RID88162.1"/>
    <property type="molecule type" value="Genomic_DNA"/>
</dbReference>
<evidence type="ECO:0008006" key="4">
    <source>
        <dbReference type="Google" id="ProtNLM"/>
    </source>
</evidence>
<sequence length="178" mass="19937">MKEKNEAGYTLVLVLLTITLIFIFSLTLISNVLNSANQNKKTEQKIQLNRLLEMGITYVEESVDKASSDAATNLHSESLPACDLTSLPDKYVCYFKDELKSYKLAPNQELNRTLGEKPEQFKIVIESIKQAENDNNTIEITYTVTASLGTDAIESTKNIIELKMKELTSSDYDNSNNG</sequence>
<keyword evidence="1" id="KW-1133">Transmembrane helix</keyword>
<protein>
    <recommendedName>
        <fullName evidence="4">Type 4 fimbrial biogenesis protein PilX N-terminal domain-containing protein</fullName>
    </recommendedName>
</protein>
<gene>
    <name evidence="2" type="ORF">D1953_04725</name>
</gene>
<name>A0A398BDZ2_9BACI</name>
<proteinExistence type="predicted"/>
<keyword evidence="1" id="KW-0812">Transmembrane</keyword>
<keyword evidence="3" id="KW-1185">Reference proteome</keyword>
<dbReference type="AlphaFoldDB" id="A0A398BDZ2"/>
<evidence type="ECO:0000313" key="2">
    <source>
        <dbReference type="EMBL" id="RID88162.1"/>
    </source>
</evidence>
<comment type="caution">
    <text evidence="2">The sequence shown here is derived from an EMBL/GenBank/DDBJ whole genome shotgun (WGS) entry which is preliminary data.</text>
</comment>
<feature type="transmembrane region" description="Helical" evidence="1">
    <location>
        <begin position="7"/>
        <end position="29"/>
    </location>
</feature>
<dbReference type="Proteomes" id="UP000266016">
    <property type="component" value="Unassembled WGS sequence"/>
</dbReference>
<dbReference type="RefSeq" id="WP_119116014.1">
    <property type="nucleotide sequence ID" value="NZ_QWVS01000009.1"/>
</dbReference>
<evidence type="ECO:0000256" key="1">
    <source>
        <dbReference type="SAM" id="Phobius"/>
    </source>
</evidence>
<organism evidence="2 3">
    <name type="scientific">Peribacillus asahii</name>
    <dbReference type="NCBI Taxonomy" id="228899"/>
    <lineage>
        <taxon>Bacteria</taxon>
        <taxon>Bacillati</taxon>
        <taxon>Bacillota</taxon>
        <taxon>Bacilli</taxon>
        <taxon>Bacillales</taxon>
        <taxon>Bacillaceae</taxon>
        <taxon>Peribacillus</taxon>
    </lineage>
</organism>
<accession>A0A398BDZ2</accession>
<reference evidence="2 3" key="1">
    <citation type="submission" date="2018-08" db="EMBL/GenBank/DDBJ databases">
        <title>Bacillus jemisoniae sp. nov., Bacillus chryseoplanitiae sp. nov., Bacillus resnikiae sp. nov., and Bacillus frankliniae sp. nov., isolated from Viking spacecraft and associated surfaces.</title>
        <authorList>
            <person name="Seuylemezian A."/>
            <person name="Vaishampayan P."/>
        </authorList>
    </citation>
    <scope>NUCLEOTIDE SEQUENCE [LARGE SCALE GENOMIC DNA]</scope>
    <source>
        <strain evidence="2 3">MA001</strain>
    </source>
</reference>